<accession>A0A2C6LE14</accession>
<dbReference type="EMBL" id="MIGC01000183">
    <property type="protein sequence ID" value="PHJ25699.1"/>
    <property type="molecule type" value="Genomic_DNA"/>
</dbReference>
<dbReference type="RefSeq" id="XP_067927345.1">
    <property type="nucleotide sequence ID" value="XM_068060674.1"/>
</dbReference>
<dbReference type="Proteomes" id="UP000221165">
    <property type="component" value="Unassembled WGS sequence"/>
</dbReference>
<comment type="caution">
    <text evidence="2">The sequence shown here is derived from an EMBL/GenBank/DDBJ whole genome shotgun (WGS) entry which is preliminary data.</text>
</comment>
<protein>
    <submittedName>
        <fullName evidence="2">Uncharacterized protein</fullName>
    </submittedName>
</protein>
<evidence type="ECO:0000313" key="3">
    <source>
        <dbReference type="Proteomes" id="UP000221165"/>
    </source>
</evidence>
<dbReference type="AlphaFoldDB" id="A0A2C6LE14"/>
<keyword evidence="3" id="KW-1185">Reference proteome</keyword>
<evidence type="ECO:0000313" key="2">
    <source>
        <dbReference type="EMBL" id="PHJ25699.1"/>
    </source>
</evidence>
<gene>
    <name evidence="2" type="ORF">CSUI_000440</name>
</gene>
<organism evidence="2 3">
    <name type="scientific">Cystoisospora suis</name>
    <dbReference type="NCBI Taxonomy" id="483139"/>
    <lineage>
        <taxon>Eukaryota</taxon>
        <taxon>Sar</taxon>
        <taxon>Alveolata</taxon>
        <taxon>Apicomplexa</taxon>
        <taxon>Conoidasida</taxon>
        <taxon>Coccidia</taxon>
        <taxon>Eucoccidiorida</taxon>
        <taxon>Eimeriorina</taxon>
        <taxon>Sarcocystidae</taxon>
        <taxon>Cystoisospora</taxon>
    </lineage>
</organism>
<proteinExistence type="predicted"/>
<sequence length="91" mass="9743">MRSVVGVQNSPSAGNGDDCDRNSTVTSARVVRASGLTDGEMVREFCGRKYKIQSCTIQAAKSAVPRRFQITVITESSKAPASCVRRAEHGP</sequence>
<name>A0A2C6LE14_9APIC</name>
<feature type="region of interest" description="Disordered" evidence="1">
    <location>
        <begin position="1"/>
        <end position="24"/>
    </location>
</feature>
<dbReference type="GeneID" id="94423885"/>
<dbReference type="VEuPathDB" id="ToxoDB:CSUI_000440"/>
<evidence type="ECO:0000256" key="1">
    <source>
        <dbReference type="SAM" id="MobiDB-lite"/>
    </source>
</evidence>
<reference evidence="2 3" key="1">
    <citation type="journal article" date="2017" name="Int. J. Parasitol.">
        <title>The genome of the protozoan parasite Cystoisospora suis and a reverse vaccinology approach to identify vaccine candidates.</title>
        <authorList>
            <person name="Palmieri N."/>
            <person name="Shrestha A."/>
            <person name="Ruttkowski B."/>
            <person name="Beck T."/>
            <person name="Vogl C."/>
            <person name="Tomley F."/>
            <person name="Blake D.P."/>
            <person name="Joachim A."/>
        </authorList>
    </citation>
    <scope>NUCLEOTIDE SEQUENCE [LARGE SCALE GENOMIC DNA]</scope>
    <source>
        <strain evidence="2 3">Wien I</strain>
    </source>
</reference>
<feature type="compositionally biased region" description="Polar residues" evidence="1">
    <location>
        <begin position="1"/>
        <end position="13"/>
    </location>
</feature>